<feature type="region of interest" description="Disordered" evidence="1">
    <location>
        <begin position="366"/>
        <end position="446"/>
    </location>
</feature>
<feature type="compositionally biased region" description="Low complexity" evidence="1">
    <location>
        <begin position="420"/>
        <end position="430"/>
    </location>
</feature>
<proteinExistence type="predicted"/>
<sequence length="824" mass="86260">MRRWSRAGTGVFTAAVLAVLGGAALVPSTETTTVVPAARFSTVVKASPVDRIVSASGAQGDSFAFRPASGDEQTPFGFVSVGGSVQARSLGAASSTVAPVSTETPVPEGRISATATTYKTTLRIDSEQPEAWHALFNVWNQGTWTYLTSRNPQGSLSTSVNLPAGKYFVSAIYGGFGGSKSYLLTKSFTVSNKAQTVHLSEKATKEVAIKVDDATAKLQQSAVWLMLPNDHLVGFAGGNGSRTYTTTTSVPGSTLRTHAVLAKAGATAFKPSPYRYDLTTSWSHPRPSSLTKTVKTASLARTTLQVRAQGSTTDATYWTAPLLGESSGVGLASRLRAPATVTEYVTPGLTMSRSLDYDNDQVFNLPDRSLPAGTSAGEVVGAGPLNPAPPSADRPGSSRNGNKLTLRETGPFDDAAGHPDTSTDVVSTTTLSSGGKQLGTTEQPSLSLTVSPVEQTYRLENTTVRNGPWSQLSNEIRSEWTFVSNQSYGVLSLIDLAVTAGGLDRYGRAGTSPVTVSVTPSTRDTGSASTVTAVDWSTDDGATWKSLPLSPSGQKVETSFSVPATAAFVSLRLTAENDEGVTLTRTLSHALAGPATPRDRSTGGTKVSAVKVNGGKPLIVGTPSPAEMGSSITTTFTVSSAATRAGVVLWHGSRKNPDAVLRSDATCAPSTRCSAEVYLWDLPYDLRSNVLAGKWQAEVWASASDGTALVDNGSAGSLTVVRDTRLTAKASPSTVQKGKTTTITGALTRADWGTWSFKPYASRTVTLQQIKNGKWTDVKKVKADTKGNAKATVKVTAAASFRWIFTGDSVSGRVTGPTARVKLK</sequence>
<keyword evidence="3" id="KW-1185">Reference proteome</keyword>
<feature type="compositionally biased region" description="Polar residues" evidence="1">
    <location>
        <begin position="431"/>
        <end position="446"/>
    </location>
</feature>
<comment type="caution">
    <text evidence="2">The sequence shown here is derived from an EMBL/GenBank/DDBJ whole genome shotgun (WGS) entry which is preliminary data.</text>
</comment>
<dbReference type="RefSeq" id="WP_307241260.1">
    <property type="nucleotide sequence ID" value="NZ_JAUSQZ010000001.1"/>
</dbReference>
<evidence type="ECO:0008006" key="4">
    <source>
        <dbReference type="Google" id="ProtNLM"/>
    </source>
</evidence>
<protein>
    <recommendedName>
        <fullName evidence="4">Ig-like domain-containing protein</fullName>
    </recommendedName>
</protein>
<gene>
    <name evidence="2" type="ORF">J2S57_002208</name>
</gene>
<name>A0ABT9P1A9_9ACTN</name>
<organism evidence="2 3">
    <name type="scientific">Kineosporia succinea</name>
    <dbReference type="NCBI Taxonomy" id="84632"/>
    <lineage>
        <taxon>Bacteria</taxon>
        <taxon>Bacillati</taxon>
        <taxon>Actinomycetota</taxon>
        <taxon>Actinomycetes</taxon>
        <taxon>Kineosporiales</taxon>
        <taxon>Kineosporiaceae</taxon>
        <taxon>Kineosporia</taxon>
    </lineage>
</organism>
<evidence type="ECO:0000313" key="3">
    <source>
        <dbReference type="Proteomes" id="UP001235712"/>
    </source>
</evidence>
<evidence type="ECO:0000313" key="2">
    <source>
        <dbReference type="EMBL" id="MDP9826459.1"/>
    </source>
</evidence>
<dbReference type="EMBL" id="JAUSQZ010000001">
    <property type="protein sequence ID" value="MDP9826459.1"/>
    <property type="molecule type" value="Genomic_DNA"/>
</dbReference>
<reference evidence="2 3" key="1">
    <citation type="submission" date="2023-07" db="EMBL/GenBank/DDBJ databases">
        <title>Sequencing the genomes of 1000 actinobacteria strains.</title>
        <authorList>
            <person name="Klenk H.-P."/>
        </authorList>
    </citation>
    <scope>NUCLEOTIDE SEQUENCE [LARGE SCALE GENOMIC DNA]</scope>
    <source>
        <strain evidence="2 3">DSM 44388</strain>
    </source>
</reference>
<accession>A0ABT9P1A9</accession>
<dbReference type="Proteomes" id="UP001235712">
    <property type="component" value="Unassembled WGS sequence"/>
</dbReference>
<evidence type="ECO:0000256" key="1">
    <source>
        <dbReference type="SAM" id="MobiDB-lite"/>
    </source>
</evidence>